<keyword evidence="3" id="KW-0378">Hydrolase</keyword>
<evidence type="ECO:0000259" key="2">
    <source>
        <dbReference type="Pfam" id="PF02517"/>
    </source>
</evidence>
<evidence type="ECO:0000313" key="4">
    <source>
        <dbReference type="Proteomes" id="UP001597034"/>
    </source>
</evidence>
<keyword evidence="4" id="KW-1185">Reference proteome</keyword>
<keyword evidence="1" id="KW-0472">Membrane</keyword>
<dbReference type="AlphaFoldDB" id="A0ABD6DMZ3"/>
<feature type="transmembrane region" description="Helical" evidence="1">
    <location>
        <begin position="21"/>
        <end position="39"/>
    </location>
</feature>
<comment type="caution">
    <text evidence="3">The sequence shown here is derived from an EMBL/GenBank/DDBJ whole genome shotgun (WGS) entry which is preliminary data.</text>
</comment>
<dbReference type="Proteomes" id="UP001597034">
    <property type="component" value="Unassembled WGS sequence"/>
</dbReference>
<dbReference type="GO" id="GO:0080120">
    <property type="term" value="P:CAAX-box protein maturation"/>
    <property type="evidence" value="ECO:0007669"/>
    <property type="project" value="UniProtKB-ARBA"/>
</dbReference>
<feature type="transmembrane region" description="Helical" evidence="1">
    <location>
        <begin position="215"/>
        <end position="232"/>
    </location>
</feature>
<feature type="transmembrane region" description="Helical" evidence="1">
    <location>
        <begin position="91"/>
        <end position="111"/>
    </location>
</feature>
<feature type="transmembrane region" description="Helical" evidence="1">
    <location>
        <begin position="239"/>
        <end position="256"/>
    </location>
</feature>
<proteinExistence type="predicted"/>
<accession>A0ABD6DMZ3</accession>
<feature type="transmembrane region" description="Helical" evidence="1">
    <location>
        <begin position="190"/>
        <end position="209"/>
    </location>
</feature>
<dbReference type="EC" id="3.4.-.-" evidence="3"/>
<reference evidence="3 4" key="1">
    <citation type="journal article" date="2019" name="Int. J. Syst. Evol. Microbiol.">
        <title>The Global Catalogue of Microorganisms (GCM) 10K type strain sequencing project: providing services to taxonomists for standard genome sequencing and annotation.</title>
        <authorList>
            <consortium name="The Broad Institute Genomics Platform"/>
            <consortium name="The Broad Institute Genome Sequencing Center for Infectious Disease"/>
            <person name="Wu L."/>
            <person name="Ma J."/>
        </authorList>
    </citation>
    <scope>NUCLEOTIDE SEQUENCE [LARGE SCALE GENOMIC DNA]</scope>
    <source>
        <strain evidence="3 4">CGMCC 1.10390</strain>
    </source>
</reference>
<feature type="domain" description="CAAX prenyl protease 2/Lysostaphin resistance protein A-like" evidence="2">
    <location>
        <begin position="160"/>
        <end position="246"/>
    </location>
</feature>
<dbReference type="EMBL" id="JBHUDO010000004">
    <property type="protein sequence ID" value="MFD1647721.1"/>
    <property type="molecule type" value="Genomic_DNA"/>
</dbReference>
<keyword evidence="1" id="KW-1133">Transmembrane helix</keyword>
<organism evidence="3 4">
    <name type="scientific">Haloarchaeobius litoreus</name>
    <dbReference type="NCBI Taxonomy" id="755306"/>
    <lineage>
        <taxon>Archaea</taxon>
        <taxon>Methanobacteriati</taxon>
        <taxon>Methanobacteriota</taxon>
        <taxon>Stenosarchaea group</taxon>
        <taxon>Halobacteria</taxon>
        <taxon>Halobacteriales</taxon>
        <taxon>Halorubellaceae</taxon>
        <taxon>Haloarchaeobius</taxon>
    </lineage>
</organism>
<dbReference type="InterPro" id="IPR003675">
    <property type="entry name" value="Rce1/LyrA-like_dom"/>
</dbReference>
<feature type="transmembrane region" description="Helical" evidence="1">
    <location>
        <begin position="123"/>
        <end position="145"/>
    </location>
</feature>
<dbReference type="GO" id="GO:0004175">
    <property type="term" value="F:endopeptidase activity"/>
    <property type="evidence" value="ECO:0007669"/>
    <property type="project" value="UniProtKB-ARBA"/>
</dbReference>
<feature type="transmembrane region" description="Helical" evidence="1">
    <location>
        <begin position="157"/>
        <end position="178"/>
    </location>
</feature>
<keyword evidence="1" id="KW-0812">Transmembrane</keyword>
<name>A0ABD6DMZ3_9EURY</name>
<evidence type="ECO:0000313" key="3">
    <source>
        <dbReference type="EMBL" id="MFD1647721.1"/>
    </source>
</evidence>
<protein>
    <submittedName>
        <fullName evidence="3">CPBP family intramembrane glutamic endopeptidase</fullName>
        <ecNumber evidence="3">3.4.-.-</ecNumber>
    </submittedName>
</protein>
<evidence type="ECO:0000256" key="1">
    <source>
        <dbReference type="SAM" id="Phobius"/>
    </source>
</evidence>
<dbReference type="Pfam" id="PF02517">
    <property type="entry name" value="Rce1-like"/>
    <property type="match status" value="1"/>
</dbReference>
<sequence length="257" mass="26477">MSADLTSFDAGATIRRRDTRPLLVATVFGLLVSELFVVVGPLETGLFGYVLVLALAAVAGTGSREHRVLLVPATLASCRLVTVGAPDIAGVSPVVVAYVGTFLAVVVLLDADTVGVVDEPTNLLHASAAGVLGLGFGLLAVVVLGDSAASYSFPTSLGGLVVLVALVPLIVLVEELLFRRLLYPALRRSFEPVSAFVATSLLYAVAAPATGQFRSMWLALAAGLLLGLAYEWTRDTVTAVALHAGIVAGLVAVPVVF</sequence>
<gene>
    <name evidence="3" type="ORF">ACFSBL_18675</name>
</gene>
<dbReference type="RefSeq" id="WP_256401799.1">
    <property type="nucleotide sequence ID" value="NZ_JANHJR010000004.1"/>
</dbReference>